<keyword evidence="1" id="KW-0812">Transmembrane</keyword>
<protein>
    <submittedName>
        <fullName evidence="2">Uncharacterized protein</fullName>
    </submittedName>
</protein>
<evidence type="ECO:0000313" key="3">
    <source>
        <dbReference type="Proteomes" id="UP001287356"/>
    </source>
</evidence>
<organism evidence="2 3">
    <name type="scientific">Lasiosphaeria ovina</name>
    <dbReference type="NCBI Taxonomy" id="92902"/>
    <lineage>
        <taxon>Eukaryota</taxon>
        <taxon>Fungi</taxon>
        <taxon>Dikarya</taxon>
        <taxon>Ascomycota</taxon>
        <taxon>Pezizomycotina</taxon>
        <taxon>Sordariomycetes</taxon>
        <taxon>Sordariomycetidae</taxon>
        <taxon>Sordariales</taxon>
        <taxon>Lasiosphaeriaceae</taxon>
        <taxon>Lasiosphaeria</taxon>
    </lineage>
</organism>
<evidence type="ECO:0000313" key="2">
    <source>
        <dbReference type="EMBL" id="KAK3371572.1"/>
    </source>
</evidence>
<name>A0AAE0K8P2_9PEZI</name>
<sequence>MLGVLFTLYSFSFLFQSRSLAFKSDMASDHRGQGFGWGVAGIGVFFFSLFYCENCIYHLLSFRLLSMSFFGGGSAVLKRCGSLLGETWESSFFERERERIAIEQLQFLSFSGGRCVCVAWRGKKNKNGYSFYYGLHSAFNVILSLVSLSVCVRSWVVCEGEVLYVLLFSECVVGL</sequence>
<keyword evidence="1" id="KW-0472">Membrane</keyword>
<dbReference type="AlphaFoldDB" id="A0AAE0K8P2"/>
<accession>A0AAE0K8P2</accession>
<reference evidence="2" key="2">
    <citation type="submission" date="2023-06" db="EMBL/GenBank/DDBJ databases">
        <authorList>
            <consortium name="Lawrence Berkeley National Laboratory"/>
            <person name="Haridas S."/>
            <person name="Hensen N."/>
            <person name="Bonometti L."/>
            <person name="Westerberg I."/>
            <person name="Brannstrom I.O."/>
            <person name="Guillou S."/>
            <person name="Cros-Aarteil S."/>
            <person name="Calhoun S."/>
            <person name="Kuo A."/>
            <person name="Mondo S."/>
            <person name="Pangilinan J."/>
            <person name="Riley R."/>
            <person name="Labutti K."/>
            <person name="Andreopoulos B."/>
            <person name="Lipzen A."/>
            <person name="Chen C."/>
            <person name="Yanf M."/>
            <person name="Daum C."/>
            <person name="Ng V."/>
            <person name="Clum A."/>
            <person name="Steindorff A."/>
            <person name="Ohm R."/>
            <person name="Martin F."/>
            <person name="Silar P."/>
            <person name="Natvig D."/>
            <person name="Lalanne C."/>
            <person name="Gautier V."/>
            <person name="Ament-Velasquez S.L."/>
            <person name="Kruys A."/>
            <person name="Hutchinson M.I."/>
            <person name="Powell A.J."/>
            <person name="Barry K."/>
            <person name="Miller A.N."/>
            <person name="Grigoriev I.V."/>
            <person name="Debuchy R."/>
            <person name="Gladieux P."/>
            <person name="Thoren M.H."/>
            <person name="Johannesson H."/>
        </authorList>
    </citation>
    <scope>NUCLEOTIDE SEQUENCE</scope>
    <source>
        <strain evidence="2">CBS 958.72</strain>
    </source>
</reference>
<feature type="transmembrane region" description="Helical" evidence="1">
    <location>
        <begin position="131"/>
        <end position="156"/>
    </location>
</feature>
<dbReference type="EMBL" id="JAULSN010000005">
    <property type="protein sequence ID" value="KAK3371572.1"/>
    <property type="molecule type" value="Genomic_DNA"/>
</dbReference>
<comment type="caution">
    <text evidence="2">The sequence shown here is derived from an EMBL/GenBank/DDBJ whole genome shotgun (WGS) entry which is preliminary data.</text>
</comment>
<keyword evidence="1" id="KW-1133">Transmembrane helix</keyword>
<evidence type="ECO:0000256" key="1">
    <source>
        <dbReference type="SAM" id="Phobius"/>
    </source>
</evidence>
<proteinExistence type="predicted"/>
<keyword evidence="3" id="KW-1185">Reference proteome</keyword>
<gene>
    <name evidence="2" type="ORF">B0T24DRAFT_325316</name>
</gene>
<feature type="transmembrane region" description="Helical" evidence="1">
    <location>
        <begin position="37"/>
        <end position="60"/>
    </location>
</feature>
<reference evidence="2" key="1">
    <citation type="journal article" date="2023" name="Mol. Phylogenet. Evol.">
        <title>Genome-scale phylogeny and comparative genomics of the fungal order Sordariales.</title>
        <authorList>
            <person name="Hensen N."/>
            <person name="Bonometti L."/>
            <person name="Westerberg I."/>
            <person name="Brannstrom I.O."/>
            <person name="Guillou S."/>
            <person name="Cros-Aarteil S."/>
            <person name="Calhoun S."/>
            <person name="Haridas S."/>
            <person name="Kuo A."/>
            <person name="Mondo S."/>
            <person name="Pangilinan J."/>
            <person name="Riley R."/>
            <person name="LaButti K."/>
            <person name="Andreopoulos B."/>
            <person name="Lipzen A."/>
            <person name="Chen C."/>
            <person name="Yan M."/>
            <person name="Daum C."/>
            <person name="Ng V."/>
            <person name="Clum A."/>
            <person name="Steindorff A."/>
            <person name="Ohm R.A."/>
            <person name="Martin F."/>
            <person name="Silar P."/>
            <person name="Natvig D.O."/>
            <person name="Lalanne C."/>
            <person name="Gautier V."/>
            <person name="Ament-Velasquez S.L."/>
            <person name="Kruys A."/>
            <person name="Hutchinson M.I."/>
            <person name="Powell A.J."/>
            <person name="Barry K."/>
            <person name="Miller A.N."/>
            <person name="Grigoriev I.V."/>
            <person name="Debuchy R."/>
            <person name="Gladieux P."/>
            <person name="Hiltunen Thoren M."/>
            <person name="Johannesson H."/>
        </authorList>
    </citation>
    <scope>NUCLEOTIDE SEQUENCE</scope>
    <source>
        <strain evidence="2">CBS 958.72</strain>
    </source>
</reference>
<dbReference type="Proteomes" id="UP001287356">
    <property type="component" value="Unassembled WGS sequence"/>
</dbReference>